<name>A0ABX3NZJ2_9BACT</name>
<comment type="caution">
    <text evidence="1">The sequence shown here is derived from an EMBL/GenBank/DDBJ whole genome shotgun (WGS) entry which is preliminary data.</text>
</comment>
<dbReference type="EMBL" id="LWBO01000007">
    <property type="protein sequence ID" value="OQP50135.1"/>
    <property type="molecule type" value="Genomic_DNA"/>
</dbReference>
<dbReference type="RefSeq" id="WP_014219455.1">
    <property type="nucleotide sequence ID" value="NZ_LWBO01000007.1"/>
</dbReference>
<reference evidence="1 2" key="1">
    <citation type="submission" date="2016-04" db="EMBL/GenBank/DDBJ databases">
        <authorList>
            <person name="Chen L."/>
            <person name="Zhuang W."/>
            <person name="Wang G."/>
        </authorList>
    </citation>
    <scope>NUCLEOTIDE SEQUENCE [LARGE SCALE GENOMIC DNA]</scope>
    <source>
        <strain evidence="2">GR20</strain>
    </source>
</reference>
<keyword evidence="2" id="KW-1185">Reference proteome</keyword>
<protein>
    <recommendedName>
        <fullName evidence="3">Secretion system C-terminal sorting domain-containing protein</fullName>
    </recommendedName>
</protein>
<organism evidence="1 2">
    <name type="scientific">Niastella koreensis</name>
    <dbReference type="NCBI Taxonomy" id="354356"/>
    <lineage>
        <taxon>Bacteria</taxon>
        <taxon>Pseudomonadati</taxon>
        <taxon>Bacteroidota</taxon>
        <taxon>Chitinophagia</taxon>
        <taxon>Chitinophagales</taxon>
        <taxon>Chitinophagaceae</taxon>
        <taxon>Niastella</taxon>
    </lineage>
</organism>
<dbReference type="InterPro" id="IPR026444">
    <property type="entry name" value="Secre_tail"/>
</dbReference>
<evidence type="ECO:0000313" key="2">
    <source>
        <dbReference type="Proteomes" id="UP000192277"/>
    </source>
</evidence>
<evidence type="ECO:0008006" key="3">
    <source>
        <dbReference type="Google" id="ProtNLM"/>
    </source>
</evidence>
<dbReference type="NCBIfam" id="TIGR04183">
    <property type="entry name" value="Por_Secre_tail"/>
    <property type="match status" value="1"/>
</dbReference>
<accession>A0ABX3NZJ2</accession>
<proteinExistence type="predicted"/>
<dbReference type="Proteomes" id="UP000192277">
    <property type="component" value="Unassembled WGS sequence"/>
</dbReference>
<evidence type="ECO:0000313" key="1">
    <source>
        <dbReference type="EMBL" id="OQP50135.1"/>
    </source>
</evidence>
<gene>
    <name evidence="1" type="ORF">A4D02_27260</name>
</gene>
<sequence>MRIVFRKKTVKGFLFTIILPVLILQVNTWHQPVITPITSKQTVLAEEELNISPMQASGYSTIIWSSLASSELNITLLDVAGHTVLSRQYPLRKGVNELLLTNLETLPAGLYFVKAVDGAQHRNGKLIVDHTL</sequence>